<feature type="compositionally biased region" description="Low complexity" evidence="1">
    <location>
        <begin position="120"/>
        <end position="134"/>
    </location>
</feature>
<dbReference type="AlphaFoldDB" id="K3WL44"/>
<dbReference type="EMBL" id="GL376573">
    <property type="status" value="NOT_ANNOTATED_CDS"/>
    <property type="molecule type" value="Genomic_DNA"/>
</dbReference>
<sequence length="201" mass="21465">MFSEATNWIQMNANYGSFSLVIQATTDRVLDVLDEAKGDIQVVIVELRSQSLSHAGRSRRPSSRSMEDFLTTMNSNIIGSSSSSERRSSLSSLNGISGFLSSSPTSESMFRSRLSWGSAVPSSQAPASSPQPIATGNLLDFGSPRNSLPSMESIQKELASTATFAAPDSVVDPFAGNDIRGMEALPAAEEELSEDPFACLM</sequence>
<accession>K3WL44</accession>
<proteinExistence type="predicted"/>
<reference evidence="2" key="3">
    <citation type="submission" date="2015-02" db="UniProtKB">
        <authorList>
            <consortium name="EnsemblProtists"/>
        </authorList>
    </citation>
    <scope>IDENTIFICATION</scope>
    <source>
        <strain evidence="2">DAOM BR144</strain>
    </source>
</reference>
<evidence type="ECO:0000313" key="3">
    <source>
        <dbReference type="Proteomes" id="UP000019132"/>
    </source>
</evidence>
<keyword evidence="3" id="KW-1185">Reference proteome</keyword>
<organism evidence="2 3">
    <name type="scientific">Globisporangium ultimum (strain ATCC 200006 / CBS 805.95 / DAOM BR144)</name>
    <name type="common">Pythium ultimum</name>
    <dbReference type="NCBI Taxonomy" id="431595"/>
    <lineage>
        <taxon>Eukaryota</taxon>
        <taxon>Sar</taxon>
        <taxon>Stramenopiles</taxon>
        <taxon>Oomycota</taxon>
        <taxon>Peronosporomycetes</taxon>
        <taxon>Pythiales</taxon>
        <taxon>Pythiaceae</taxon>
        <taxon>Globisporangium</taxon>
    </lineage>
</organism>
<dbReference type="HOGENOM" id="CLU_1362805_0_0_1"/>
<evidence type="ECO:0000256" key="1">
    <source>
        <dbReference type="SAM" id="MobiDB-lite"/>
    </source>
</evidence>
<reference evidence="3" key="1">
    <citation type="journal article" date="2010" name="Genome Biol.">
        <title>Genome sequence of the necrotrophic plant pathogen Pythium ultimum reveals original pathogenicity mechanisms and effector repertoire.</title>
        <authorList>
            <person name="Levesque C.A."/>
            <person name="Brouwer H."/>
            <person name="Cano L."/>
            <person name="Hamilton J.P."/>
            <person name="Holt C."/>
            <person name="Huitema E."/>
            <person name="Raffaele S."/>
            <person name="Robideau G.P."/>
            <person name="Thines M."/>
            <person name="Win J."/>
            <person name="Zerillo M.M."/>
            <person name="Beakes G.W."/>
            <person name="Boore J.L."/>
            <person name="Busam D."/>
            <person name="Dumas B."/>
            <person name="Ferriera S."/>
            <person name="Fuerstenberg S.I."/>
            <person name="Gachon C.M."/>
            <person name="Gaulin E."/>
            <person name="Govers F."/>
            <person name="Grenville-Briggs L."/>
            <person name="Horner N."/>
            <person name="Hostetler J."/>
            <person name="Jiang R.H."/>
            <person name="Johnson J."/>
            <person name="Krajaejun T."/>
            <person name="Lin H."/>
            <person name="Meijer H.J."/>
            <person name="Moore B."/>
            <person name="Morris P."/>
            <person name="Phuntmart V."/>
            <person name="Puiu D."/>
            <person name="Shetty J."/>
            <person name="Stajich J.E."/>
            <person name="Tripathy S."/>
            <person name="Wawra S."/>
            <person name="van West P."/>
            <person name="Whitty B.R."/>
            <person name="Coutinho P.M."/>
            <person name="Henrissat B."/>
            <person name="Martin F."/>
            <person name="Thomas P.D."/>
            <person name="Tyler B.M."/>
            <person name="De Vries R.P."/>
            <person name="Kamoun S."/>
            <person name="Yandell M."/>
            <person name="Tisserat N."/>
            <person name="Buell C.R."/>
        </authorList>
    </citation>
    <scope>NUCLEOTIDE SEQUENCE</scope>
    <source>
        <strain evidence="3">DAOM:BR144</strain>
    </source>
</reference>
<dbReference type="VEuPathDB" id="FungiDB:PYU1_G005675"/>
<dbReference type="Proteomes" id="UP000019132">
    <property type="component" value="Unassembled WGS sequence"/>
</dbReference>
<dbReference type="InParanoid" id="K3WL44"/>
<evidence type="ECO:0000313" key="2">
    <source>
        <dbReference type="EnsemblProtists" id="PYU1_T005686"/>
    </source>
</evidence>
<dbReference type="EnsemblProtists" id="PYU1_T005686">
    <property type="protein sequence ID" value="PYU1_T005686"/>
    <property type="gene ID" value="PYU1_G005675"/>
</dbReference>
<reference evidence="3" key="2">
    <citation type="submission" date="2010-04" db="EMBL/GenBank/DDBJ databases">
        <authorList>
            <person name="Buell R."/>
            <person name="Hamilton J."/>
            <person name="Hostetler J."/>
        </authorList>
    </citation>
    <scope>NUCLEOTIDE SEQUENCE [LARGE SCALE GENOMIC DNA]</scope>
    <source>
        <strain evidence="3">DAOM:BR144</strain>
    </source>
</reference>
<name>K3WL44_GLOUD</name>
<protein>
    <submittedName>
        <fullName evidence="2">Uncharacterized protein</fullName>
    </submittedName>
</protein>
<feature type="region of interest" description="Disordered" evidence="1">
    <location>
        <begin position="120"/>
        <end position="149"/>
    </location>
</feature>
<dbReference type="eggNOG" id="KOG1787">
    <property type="taxonomic scope" value="Eukaryota"/>
</dbReference>